<sequence>MQRRQNGFVTLTVTLMLMMLGSYGLYQSVEMSHYNVKRYQNVVSAKKSHWIAEGGLQCAYGVNQTTVGDPQSRSYASCDGLVLGNSHDDSRLSLAVSGQQIGTSALYTLKSAVSEDNGPGRREVAKEVKVQSVSPMPGIFKTSSIFTLKGDFEFMPNHNDGDCITMVVKDHNNFKHTDSTTNSMLIVQDGDGYSDAQLPSDVTPESLKEKAELSSLGTCNSGYQSFAKAGTAWPLANDILEEPGMDMFKDLFGIPKSQWQTEKNSGKYTLISPPTGETMILDCADQINTAFKNGDRSFWVEGSCYITAPSADAGTKPFNLTTPATPMPDSDSTLIVVQDGAVFHNGQMGLSGLLYQFKTNDNKKAQISADMVTSCHKANLCADSSHEGPYKNTAFYISGSLHAFGGIAVDMEGMNFIANAGFKAQYNDKYWKDRLPTTTNTIVIWQQGTWRDFQ</sequence>
<dbReference type="Proteomes" id="UP000031278">
    <property type="component" value="Unassembled WGS sequence"/>
</dbReference>
<reference evidence="2 3" key="1">
    <citation type="submission" date="2014-12" db="EMBL/GenBank/DDBJ databases">
        <title>Genome sequencing of Photobacterium gaetbulicola AD005a.</title>
        <authorList>
            <person name="Adrian T.G.S."/>
            <person name="Chan K.G."/>
        </authorList>
    </citation>
    <scope>NUCLEOTIDE SEQUENCE [LARGE SCALE GENOMIC DNA]</scope>
    <source>
        <strain evidence="2 3">AD005a</strain>
    </source>
</reference>
<keyword evidence="1" id="KW-0812">Transmembrane</keyword>
<keyword evidence="1" id="KW-0472">Membrane</keyword>
<evidence type="ECO:0000313" key="3">
    <source>
        <dbReference type="Proteomes" id="UP000031278"/>
    </source>
</evidence>
<feature type="transmembrane region" description="Helical" evidence="1">
    <location>
        <begin position="7"/>
        <end position="26"/>
    </location>
</feature>
<proteinExistence type="predicted"/>
<name>A0A0B9FPV1_9GAMM</name>
<comment type="caution">
    <text evidence="2">The sequence shown here is derived from an EMBL/GenBank/DDBJ whole genome shotgun (WGS) entry which is preliminary data.</text>
</comment>
<organism evidence="2 3">
    <name type="scientific">Photobacterium gaetbulicola</name>
    <dbReference type="NCBI Taxonomy" id="1295392"/>
    <lineage>
        <taxon>Bacteria</taxon>
        <taxon>Pseudomonadati</taxon>
        <taxon>Pseudomonadota</taxon>
        <taxon>Gammaproteobacteria</taxon>
        <taxon>Vibrionales</taxon>
        <taxon>Vibrionaceae</taxon>
        <taxon>Photobacterium</taxon>
    </lineage>
</organism>
<keyword evidence="1" id="KW-1133">Transmembrane helix</keyword>
<evidence type="ECO:0000313" key="2">
    <source>
        <dbReference type="EMBL" id="KHT58433.1"/>
    </source>
</evidence>
<gene>
    <name evidence="2" type="ORF">RJ45_25255</name>
</gene>
<accession>A0A0B9FPV1</accession>
<dbReference type="RefSeq" id="WP_039469479.1">
    <property type="nucleotide sequence ID" value="NZ_JWLZ01000221.1"/>
</dbReference>
<dbReference type="EMBL" id="JWLZ01000221">
    <property type="protein sequence ID" value="KHT58433.1"/>
    <property type="molecule type" value="Genomic_DNA"/>
</dbReference>
<evidence type="ECO:0000256" key="1">
    <source>
        <dbReference type="SAM" id="Phobius"/>
    </source>
</evidence>
<protein>
    <submittedName>
        <fullName evidence="2">Uncharacterized protein</fullName>
    </submittedName>
</protein>
<dbReference type="AlphaFoldDB" id="A0A0B9FPV1"/>